<proteinExistence type="predicted"/>
<evidence type="ECO:0000313" key="2">
    <source>
        <dbReference type="EMBL" id="KAF2450631.1"/>
    </source>
</evidence>
<organism evidence="2 3">
    <name type="scientific">Karstenula rhodostoma CBS 690.94</name>
    <dbReference type="NCBI Taxonomy" id="1392251"/>
    <lineage>
        <taxon>Eukaryota</taxon>
        <taxon>Fungi</taxon>
        <taxon>Dikarya</taxon>
        <taxon>Ascomycota</taxon>
        <taxon>Pezizomycotina</taxon>
        <taxon>Dothideomycetes</taxon>
        <taxon>Pleosporomycetidae</taxon>
        <taxon>Pleosporales</taxon>
        <taxon>Massarineae</taxon>
        <taxon>Didymosphaeriaceae</taxon>
        <taxon>Karstenula</taxon>
    </lineage>
</organism>
<dbReference type="EMBL" id="MU001493">
    <property type="protein sequence ID" value="KAF2450631.1"/>
    <property type="molecule type" value="Genomic_DNA"/>
</dbReference>
<evidence type="ECO:0000256" key="1">
    <source>
        <dbReference type="SAM" id="MobiDB-lite"/>
    </source>
</evidence>
<name>A0A9P4PUF3_9PLEO</name>
<dbReference type="Proteomes" id="UP000799764">
    <property type="component" value="Unassembled WGS sequence"/>
</dbReference>
<gene>
    <name evidence="2" type="ORF">P171DRAFT_143173</name>
</gene>
<protein>
    <submittedName>
        <fullName evidence="2">Uncharacterized protein</fullName>
    </submittedName>
</protein>
<feature type="region of interest" description="Disordered" evidence="1">
    <location>
        <begin position="68"/>
        <end position="125"/>
    </location>
</feature>
<sequence length="229" mass="25397">MRRKSKSLVRPTALAQLLPLLKTRAPPTQRGGRTQLSCRGKDWRFHCIGTFAPLSASRQLIPRETRHVSPSAPTFHPPSKILPLTPSTVKEPRREREAGVCAPVHTLPPQTPHASTYPQQLPKPHRKRTLPSLVYLPAAPFRCLPRRPLYSTLLTRFTQIPPGGTTNMSSLSRRACFKCGNVGHYAGELPFLRGCLEGHCRKCCRKTAPFAVPVSRGHALCNTATGTQY</sequence>
<evidence type="ECO:0000313" key="3">
    <source>
        <dbReference type="Proteomes" id="UP000799764"/>
    </source>
</evidence>
<keyword evidence="3" id="KW-1185">Reference proteome</keyword>
<dbReference type="OrthoDB" id="3863715at2759"/>
<dbReference type="AlphaFoldDB" id="A0A9P4PUF3"/>
<comment type="caution">
    <text evidence="2">The sequence shown here is derived from an EMBL/GenBank/DDBJ whole genome shotgun (WGS) entry which is preliminary data.</text>
</comment>
<reference evidence="2" key="1">
    <citation type="journal article" date="2020" name="Stud. Mycol.">
        <title>101 Dothideomycetes genomes: a test case for predicting lifestyles and emergence of pathogens.</title>
        <authorList>
            <person name="Haridas S."/>
            <person name="Albert R."/>
            <person name="Binder M."/>
            <person name="Bloem J."/>
            <person name="Labutti K."/>
            <person name="Salamov A."/>
            <person name="Andreopoulos B."/>
            <person name="Baker S."/>
            <person name="Barry K."/>
            <person name="Bills G."/>
            <person name="Bluhm B."/>
            <person name="Cannon C."/>
            <person name="Castanera R."/>
            <person name="Culley D."/>
            <person name="Daum C."/>
            <person name="Ezra D."/>
            <person name="Gonzalez J."/>
            <person name="Henrissat B."/>
            <person name="Kuo A."/>
            <person name="Liang C."/>
            <person name="Lipzen A."/>
            <person name="Lutzoni F."/>
            <person name="Magnuson J."/>
            <person name="Mondo S."/>
            <person name="Nolan M."/>
            <person name="Ohm R."/>
            <person name="Pangilinan J."/>
            <person name="Park H.-J."/>
            <person name="Ramirez L."/>
            <person name="Alfaro M."/>
            <person name="Sun H."/>
            <person name="Tritt A."/>
            <person name="Yoshinaga Y."/>
            <person name="Zwiers L.-H."/>
            <person name="Turgeon B."/>
            <person name="Goodwin S."/>
            <person name="Spatafora J."/>
            <person name="Crous P."/>
            <person name="Grigoriev I."/>
        </authorList>
    </citation>
    <scope>NUCLEOTIDE SEQUENCE</scope>
    <source>
        <strain evidence="2">CBS 690.94</strain>
    </source>
</reference>
<accession>A0A9P4PUF3</accession>